<sequence>MEHDATGKARPNPDTRAAQSTARFTSPLVINSASRRKSLFSRPKAKEDAARPTSSGSLSDANVASPKNTRIPRPSQRPPFTLKDAYQLAEEEEAAQGSPSPAPRLWGSRRGSARKQNTKAGNPGASGIPQRGALGGKPLGSDRGDSQDERPGSSQQSDLSDSTFDEKLRQYARDQTSPEDPGRRSNRLFSGSRLGTKIVETGKELLVRKPSRGSLNGFSSPRTAKGTTNSPSLLRRLSGRRRESSDASSSTREPADWAQPVENADDELQQLSTTPPGRPGTALPESQTPNRSFAWQADADFTAGDLQISNSPPVAIGRSNTKIDEIRALEAEVNGRFSKSPNHQPGNTQIDDTETRAASKFPDQPQESGRAVGGTQEARPEGEYRVPHHRSVSRASMRLDEPRSREIESLSRRALATARLDEFRERNIGTSRSPSPDIARKSSREPIRAFSPLRDRLRRQENGAPAAVAQAEEGRTDHSTIEPALPVCDNSPSNKADANSRGVDGDQETQRNGSQTKKDPGDVLRRLAAATGSSPASEAPVITDSPAPAFRGRGLAERARQRRSIGGAKGDVRPTVGFAGLSRSSSVESRVAKRTSLVHSDSDPTERIEGEMNLFAPQENQSERGSLRAPSPEPEEEAPGETPKSAKIDPLTQPTPRVTGAFVETPATVKVEKFEGLATAPTAENSDAEFRKNDLRHLSTGSEGDSKPSLTRGGKDTDTARQQKRTQSSKGDRLSGRSSSLSARRRARSLSRSRTPLVNSAKPPTVRDDLLEIQRANQIDDSTLDDIADLLSHQDHLGPALQNAREVKPGAGSNGKLDRQRELEAYDRMSRSLETGLLGIRSAKQGIERLEDKVAQADLKEHSQHTAHGNHAKGESPSCPVCQGSKPPADAAVTYVHLPLPRLWYRRPTFRFTPLGLGLFLLSLWYIAESWMCFRYCKPEYCYPGTPCDWSSDDPVWGYAIPVKLDQWVTGGQGMHLTRRLRPEVTDWLADLRDAATGTDITTADTSRYSWEQRRQHRRRLAKKGLSKPFVERPEDMAVFSGWKSVREANERAQSAQEMGYDVSEDESIGGDQRL</sequence>
<feature type="region of interest" description="Disordered" evidence="1">
    <location>
        <begin position="1"/>
        <end position="298"/>
    </location>
</feature>
<feature type="region of interest" description="Disordered" evidence="1">
    <location>
        <begin position="334"/>
        <end position="763"/>
    </location>
</feature>
<feature type="compositionally biased region" description="Basic and acidic residues" evidence="1">
    <location>
        <begin position="1"/>
        <end position="13"/>
    </location>
</feature>
<dbReference type="AlphaFoldDB" id="A0AAN6PJX2"/>
<feature type="compositionally biased region" description="Basic and acidic residues" evidence="1">
    <location>
        <begin position="140"/>
        <end position="151"/>
    </location>
</feature>
<feature type="compositionally biased region" description="Basic and acidic residues" evidence="1">
    <location>
        <begin position="600"/>
        <end position="610"/>
    </location>
</feature>
<feature type="region of interest" description="Disordered" evidence="1">
    <location>
        <begin position="1049"/>
        <end position="1075"/>
    </location>
</feature>
<gene>
    <name evidence="2" type="ORF">C8A01DRAFT_46134</name>
</gene>
<protein>
    <submittedName>
        <fullName evidence="2">Uncharacterized protein</fullName>
    </submittedName>
</protein>
<feature type="compositionally biased region" description="Polar residues" evidence="1">
    <location>
        <begin position="152"/>
        <end position="162"/>
    </location>
</feature>
<proteinExistence type="predicted"/>
<dbReference type="Proteomes" id="UP001303115">
    <property type="component" value="Unassembled WGS sequence"/>
</dbReference>
<feature type="compositionally biased region" description="Polar residues" evidence="1">
    <location>
        <begin position="52"/>
        <end position="68"/>
    </location>
</feature>
<comment type="caution">
    <text evidence="2">The sequence shown here is derived from an EMBL/GenBank/DDBJ whole genome shotgun (WGS) entry which is preliminary data.</text>
</comment>
<feature type="compositionally biased region" description="Polar residues" evidence="1">
    <location>
        <begin position="17"/>
        <end position="33"/>
    </location>
</feature>
<feature type="compositionally biased region" description="Basic and acidic residues" evidence="1">
    <location>
        <begin position="438"/>
        <end position="461"/>
    </location>
</feature>
<organism evidence="2 3">
    <name type="scientific">Parachaetomium inaequale</name>
    <dbReference type="NCBI Taxonomy" id="2588326"/>
    <lineage>
        <taxon>Eukaryota</taxon>
        <taxon>Fungi</taxon>
        <taxon>Dikarya</taxon>
        <taxon>Ascomycota</taxon>
        <taxon>Pezizomycotina</taxon>
        <taxon>Sordariomycetes</taxon>
        <taxon>Sordariomycetidae</taxon>
        <taxon>Sordariales</taxon>
        <taxon>Chaetomiaceae</taxon>
        <taxon>Parachaetomium</taxon>
    </lineage>
</organism>
<feature type="compositionally biased region" description="Basic and acidic residues" evidence="1">
    <location>
        <begin position="397"/>
        <end position="411"/>
    </location>
</feature>
<dbReference type="EMBL" id="MU854375">
    <property type="protein sequence ID" value="KAK4040501.1"/>
    <property type="molecule type" value="Genomic_DNA"/>
</dbReference>
<evidence type="ECO:0000313" key="2">
    <source>
        <dbReference type="EMBL" id="KAK4040501.1"/>
    </source>
</evidence>
<keyword evidence="3" id="KW-1185">Reference proteome</keyword>
<evidence type="ECO:0000313" key="3">
    <source>
        <dbReference type="Proteomes" id="UP001303115"/>
    </source>
</evidence>
<feature type="compositionally biased region" description="Polar residues" evidence="1">
    <location>
        <begin position="337"/>
        <end position="350"/>
    </location>
</feature>
<reference evidence="3" key="1">
    <citation type="journal article" date="2023" name="Mol. Phylogenet. Evol.">
        <title>Genome-scale phylogeny and comparative genomics of the fungal order Sordariales.</title>
        <authorList>
            <person name="Hensen N."/>
            <person name="Bonometti L."/>
            <person name="Westerberg I."/>
            <person name="Brannstrom I.O."/>
            <person name="Guillou S."/>
            <person name="Cros-Aarteil S."/>
            <person name="Calhoun S."/>
            <person name="Haridas S."/>
            <person name="Kuo A."/>
            <person name="Mondo S."/>
            <person name="Pangilinan J."/>
            <person name="Riley R."/>
            <person name="LaButti K."/>
            <person name="Andreopoulos B."/>
            <person name="Lipzen A."/>
            <person name="Chen C."/>
            <person name="Yan M."/>
            <person name="Daum C."/>
            <person name="Ng V."/>
            <person name="Clum A."/>
            <person name="Steindorff A."/>
            <person name="Ohm R.A."/>
            <person name="Martin F."/>
            <person name="Silar P."/>
            <person name="Natvig D.O."/>
            <person name="Lalanne C."/>
            <person name="Gautier V."/>
            <person name="Ament-Velasquez S.L."/>
            <person name="Kruys A."/>
            <person name="Hutchinson M.I."/>
            <person name="Powell A.J."/>
            <person name="Barry K."/>
            <person name="Miller A.N."/>
            <person name="Grigoriev I.V."/>
            <person name="Debuchy R."/>
            <person name="Gladieux P."/>
            <person name="Hiltunen Thoren M."/>
            <person name="Johannesson H."/>
        </authorList>
    </citation>
    <scope>NUCLEOTIDE SEQUENCE [LARGE SCALE GENOMIC DNA]</scope>
    <source>
        <strain evidence="3">CBS 284.82</strain>
    </source>
</reference>
<name>A0AAN6PJX2_9PEZI</name>
<feature type="compositionally biased region" description="Polar residues" evidence="1">
    <location>
        <begin position="213"/>
        <end position="229"/>
    </location>
</feature>
<feature type="compositionally biased region" description="Basic and acidic residues" evidence="1">
    <location>
        <begin position="688"/>
        <end position="697"/>
    </location>
</feature>
<accession>A0AAN6PJX2</accession>
<feature type="compositionally biased region" description="Basic and acidic residues" evidence="1">
    <location>
        <begin position="516"/>
        <end position="525"/>
    </location>
</feature>
<feature type="compositionally biased region" description="Polar residues" evidence="1">
    <location>
        <begin position="284"/>
        <end position="293"/>
    </location>
</feature>
<evidence type="ECO:0000256" key="1">
    <source>
        <dbReference type="SAM" id="MobiDB-lite"/>
    </source>
</evidence>
<feature type="region of interest" description="Disordered" evidence="1">
    <location>
        <begin position="859"/>
        <end position="883"/>
    </location>
</feature>